<feature type="transmembrane region" description="Helical" evidence="5">
    <location>
        <begin position="157"/>
        <end position="182"/>
    </location>
</feature>
<dbReference type="VEuPathDB" id="FungiDB:ASPCADRAFT_171553"/>
<keyword evidence="4 5" id="KW-0472">Membrane</keyword>
<comment type="subcellular location">
    <subcellularLocation>
        <location evidence="1">Membrane</location>
        <topology evidence="1">Multi-pass membrane protein</topology>
    </subcellularLocation>
</comment>
<protein>
    <recommendedName>
        <fullName evidence="9">Major facilitator superfamily (MFS) profile domain-containing protein</fullName>
    </recommendedName>
</protein>
<evidence type="ECO:0000313" key="7">
    <source>
        <dbReference type="EMBL" id="OOF94136.1"/>
    </source>
</evidence>
<dbReference type="Pfam" id="PF05978">
    <property type="entry name" value="UNC-93"/>
    <property type="match status" value="1"/>
</dbReference>
<organism evidence="7 8">
    <name type="scientific">Aspergillus carbonarius (strain ITEM 5010)</name>
    <dbReference type="NCBI Taxonomy" id="602072"/>
    <lineage>
        <taxon>Eukaryota</taxon>
        <taxon>Fungi</taxon>
        <taxon>Dikarya</taxon>
        <taxon>Ascomycota</taxon>
        <taxon>Pezizomycotina</taxon>
        <taxon>Eurotiomycetes</taxon>
        <taxon>Eurotiomycetidae</taxon>
        <taxon>Eurotiales</taxon>
        <taxon>Aspergillaceae</taxon>
        <taxon>Aspergillus</taxon>
        <taxon>Aspergillus subgen. Circumdati</taxon>
    </lineage>
</organism>
<name>A0A1R3RI31_ASPC5</name>
<dbReference type="Gene3D" id="1.20.1250.20">
    <property type="entry name" value="MFS general substrate transporter like domains"/>
    <property type="match status" value="1"/>
</dbReference>
<dbReference type="Proteomes" id="UP000188318">
    <property type="component" value="Unassembled WGS sequence"/>
</dbReference>
<feature type="transmembrane region" description="Helical" evidence="5">
    <location>
        <begin position="317"/>
        <end position="337"/>
    </location>
</feature>
<dbReference type="EMBL" id="KV907502">
    <property type="protein sequence ID" value="OOF94136.1"/>
    <property type="molecule type" value="Genomic_DNA"/>
</dbReference>
<dbReference type="OrthoDB" id="196103at2759"/>
<proteinExistence type="predicted"/>
<reference evidence="8" key="2">
    <citation type="journal article" date="2017" name="Genome Biol.">
        <title>Comparative genomics reveals high biological diversity and specific adaptations in the industrially and medically important fungal genus Aspergillus.</title>
        <authorList>
            <person name="de Vries R.P."/>
            <person name="Riley R."/>
            <person name="Wiebenga A."/>
            <person name="Aguilar-Osorio G."/>
            <person name="Amillis S."/>
            <person name="Uchima C.A."/>
            <person name="Anderluh G."/>
            <person name="Asadollahi M."/>
            <person name="Askin M."/>
            <person name="Barry K."/>
            <person name="Battaglia E."/>
            <person name="Bayram O."/>
            <person name="Benocci T."/>
            <person name="Braus-Stromeyer S.A."/>
            <person name="Caldana C."/>
            <person name="Canovas D."/>
            <person name="Cerqueira G.C."/>
            <person name="Chen F."/>
            <person name="Chen W."/>
            <person name="Choi C."/>
            <person name="Clum A."/>
            <person name="Dos Santos R.A."/>
            <person name="Damasio A.R."/>
            <person name="Diallinas G."/>
            <person name="Emri T."/>
            <person name="Fekete E."/>
            <person name="Flipphi M."/>
            <person name="Freyberg S."/>
            <person name="Gallo A."/>
            <person name="Gournas C."/>
            <person name="Habgood R."/>
            <person name="Hainaut M."/>
            <person name="Harispe M.L."/>
            <person name="Henrissat B."/>
            <person name="Hilden K.S."/>
            <person name="Hope R."/>
            <person name="Hossain A."/>
            <person name="Karabika E."/>
            <person name="Karaffa L."/>
            <person name="Karanyi Z."/>
            <person name="Krasevec N."/>
            <person name="Kuo A."/>
            <person name="Kusch H."/>
            <person name="LaButti K."/>
            <person name="Lagendijk E.L."/>
            <person name="Lapidus A."/>
            <person name="Levasseur A."/>
            <person name="Lindquist E."/>
            <person name="Lipzen A."/>
            <person name="Logrieco A.F."/>
            <person name="MacCabe A."/>
            <person name="Maekelae M.R."/>
            <person name="Malavazi I."/>
            <person name="Melin P."/>
            <person name="Meyer V."/>
            <person name="Mielnichuk N."/>
            <person name="Miskei M."/>
            <person name="Molnar A.P."/>
            <person name="Mule G."/>
            <person name="Ngan C.Y."/>
            <person name="Orejas M."/>
            <person name="Orosz E."/>
            <person name="Ouedraogo J.P."/>
            <person name="Overkamp K.M."/>
            <person name="Park H.-S."/>
            <person name="Perrone G."/>
            <person name="Piumi F."/>
            <person name="Punt P.J."/>
            <person name="Ram A.F."/>
            <person name="Ramon A."/>
            <person name="Rauscher S."/>
            <person name="Record E."/>
            <person name="Riano-Pachon D.M."/>
            <person name="Robert V."/>
            <person name="Roehrig J."/>
            <person name="Ruller R."/>
            <person name="Salamov A."/>
            <person name="Salih N.S."/>
            <person name="Samson R.A."/>
            <person name="Sandor E."/>
            <person name="Sanguinetti M."/>
            <person name="Schuetze T."/>
            <person name="Sepcic K."/>
            <person name="Shelest E."/>
            <person name="Sherlock G."/>
            <person name="Sophianopoulou V."/>
            <person name="Squina F.M."/>
            <person name="Sun H."/>
            <person name="Susca A."/>
            <person name="Todd R.B."/>
            <person name="Tsang A."/>
            <person name="Unkles S.E."/>
            <person name="van de Wiele N."/>
            <person name="van Rossen-Uffink D."/>
            <person name="Oliveira J.V."/>
            <person name="Vesth T.C."/>
            <person name="Visser J."/>
            <person name="Yu J.-H."/>
            <person name="Zhou M."/>
            <person name="Andersen M.R."/>
            <person name="Archer D.B."/>
            <person name="Baker S.E."/>
            <person name="Benoit I."/>
            <person name="Brakhage A.A."/>
            <person name="Braus G.H."/>
            <person name="Fischer R."/>
            <person name="Frisvad J.C."/>
            <person name="Goldman G.H."/>
            <person name="Houbraken J."/>
            <person name="Oakley B."/>
            <person name="Pocsi I."/>
            <person name="Scazzocchio C."/>
            <person name="Seiboth B."/>
            <person name="vanKuyk P.A."/>
            <person name="Wortman J."/>
            <person name="Dyer P.S."/>
            <person name="Grigoriev I.V."/>
        </authorList>
    </citation>
    <scope>NUCLEOTIDE SEQUENCE [LARGE SCALE GENOMIC DNA]</scope>
    <source>
        <strain evidence="8">ITEM 5010</strain>
    </source>
</reference>
<dbReference type="VEuPathDB" id="FungiDB:ASPCADRAFT_149350"/>
<keyword evidence="2 5" id="KW-0812">Transmembrane</keyword>
<feature type="transmembrane region" description="Helical" evidence="5">
    <location>
        <begin position="227"/>
        <end position="247"/>
    </location>
</feature>
<dbReference type="EMBL" id="KV907502">
    <property type="protein sequence ID" value="OOF94066.1"/>
    <property type="molecule type" value="Genomic_DNA"/>
</dbReference>
<evidence type="ECO:0000256" key="1">
    <source>
        <dbReference type="ARBA" id="ARBA00004141"/>
    </source>
</evidence>
<dbReference type="AlphaFoldDB" id="A0A1R3RI31"/>
<dbReference type="GO" id="GO:0016020">
    <property type="term" value="C:membrane"/>
    <property type="evidence" value="ECO:0007669"/>
    <property type="project" value="UniProtKB-SubCell"/>
</dbReference>
<evidence type="ECO:0000256" key="2">
    <source>
        <dbReference type="ARBA" id="ARBA00022692"/>
    </source>
</evidence>
<dbReference type="InterPro" id="IPR051617">
    <property type="entry name" value="UNC-93-like_regulator"/>
</dbReference>
<feature type="transmembrane region" description="Helical" evidence="5">
    <location>
        <begin position="131"/>
        <end position="151"/>
    </location>
</feature>
<feature type="transmembrane region" description="Helical" evidence="5">
    <location>
        <begin position="100"/>
        <end position="124"/>
    </location>
</feature>
<dbReference type="InterPro" id="IPR010291">
    <property type="entry name" value="Ion_channel_UNC-93"/>
</dbReference>
<evidence type="ECO:0008006" key="9">
    <source>
        <dbReference type="Google" id="ProtNLM"/>
    </source>
</evidence>
<dbReference type="PANTHER" id="PTHR23294">
    <property type="entry name" value="ET TRANSLATION PRODUCT-RELATED"/>
    <property type="match status" value="1"/>
</dbReference>
<feature type="transmembrane region" description="Helical" evidence="5">
    <location>
        <begin position="349"/>
        <end position="372"/>
    </location>
</feature>
<gene>
    <name evidence="7" type="ORF">ASPCADRAFT_149350</name>
    <name evidence="6" type="ORF">ASPCADRAFT_171553</name>
</gene>
<evidence type="ECO:0000256" key="3">
    <source>
        <dbReference type="ARBA" id="ARBA00022989"/>
    </source>
</evidence>
<feature type="transmembrane region" description="Helical" evidence="5">
    <location>
        <begin position="456"/>
        <end position="473"/>
    </location>
</feature>
<dbReference type="OMA" id="ALYLFWV"/>
<dbReference type="SUPFAM" id="SSF103473">
    <property type="entry name" value="MFS general substrate transporter"/>
    <property type="match status" value="1"/>
</dbReference>
<feature type="transmembrane region" description="Helical" evidence="5">
    <location>
        <begin position="392"/>
        <end position="416"/>
    </location>
</feature>
<sequence length="495" mass="54588">MWWYCYPLRYWIQFYFSSSCLFDNITHPQLNAMSLEKDLHPSDEEIQDPTTPVDHTIIHPVKWYRSTTYNALVLGLCNFLAPGIWTAMNSLGGGGSESPYLVDAANALTFGLMVFSCFFGSILVRFVGIKYTLVLGTVGYAPYAAGLYTHNRFGTDWLVLFGAALCGLSAGVFWMAESAIALSYPEPGNQGRFLGLWLSFRVGGQILGGAINLGLNVGRSTAGSVSYAVFGVFIALQALGPVGGLLLTAPERVQRRDGQKVRLRIAHNPWYEMKAMVGMFCRREFLLILPLIAQATYTEAVMFTYLDLWFSVRVRALASFLSGVLALIGGNVLGWFLDSGLALKVRSRAAFLVVLGLQGGWWVWATVVTTGYRSDAQTAIDWTDGGFARGFVLYLMWVLGFQLNYMFLYFVVGNLAADEEEVVRISGLLRGVESAVQAVSYGLSSVGIMASVGGTYLNFGLWGISLLPAWLVIRQFGVTLEDRKLAREYGDELVR</sequence>
<keyword evidence="3 5" id="KW-1133">Transmembrane helix</keyword>
<evidence type="ECO:0000313" key="8">
    <source>
        <dbReference type="Proteomes" id="UP000188318"/>
    </source>
</evidence>
<feature type="transmembrane region" description="Helical" evidence="5">
    <location>
        <begin position="285"/>
        <end position="305"/>
    </location>
</feature>
<feature type="transmembrane region" description="Helical" evidence="5">
    <location>
        <begin position="69"/>
        <end position="88"/>
    </location>
</feature>
<accession>A0A1R3RI31</accession>
<evidence type="ECO:0000256" key="5">
    <source>
        <dbReference type="SAM" id="Phobius"/>
    </source>
</evidence>
<dbReference type="InterPro" id="IPR036259">
    <property type="entry name" value="MFS_trans_sf"/>
</dbReference>
<evidence type="ECO:0000313" key="6">
    <source>
        <dbReference type="EMBL" id="OOF94066.1"/>
    </source>
</evidence>
<feature type="transmembrane region" description="Helical" evidence="5">
    <location>
        <begin position="428"/>
        <end position="450"/>
    </location>
</feature>
<reference evidence="7" key="1">
    <citation type="submission" date="2016-12" db="EMBL/GenBank/DDBJ databases">
        <authorList>
            <consortium name="DOE Joint Genome Institute"/>
            <person name="Riley R."/>
            <person name="Kuo A."/>
            <person name="Sun H."/>
            <person name="Pangilinan J."/>
            <person name="Culley D."/>
            <person name="Salamov A."/>
            <person name="Magnuson J."/>
            <person name="Bruno K."/>
            <person name="Henrissat B."/>
            <person name="Berka R."/>
            <person name="Tsang A."/>
            <person name="Barry K."/>
            <person name="lapidus A."/>
            <person name="Martin J."/>
            <person name="Lindquist E."/>
            <person name="Wang Z."/>
            <person name="Baker S."/>
            <person name="Grigoriev I."/>
            <person name="Nordberg H.P."/>
            <person name="Cantor M.N."/>
            <person name="Hua S.X."/>
        </authorList>
    </citation>
    <scope>NUCLEOTIDE SEQUENCE [LARGE SCALE GENOMIC DNA]</scope>
    <source>
        <strain evidence="7">ITEM 5010</strain>
    </source>
</reference>
<feature type="transmembrane region" description="Helical" evidence="5">
    <location>
        <begin position="194"/>
        <end position="215"/>
    </location>
</feature>
<keyword evidence="8" id="KW-1185">Reference proteome</keyword>
<evidence type="ECO:0000256" key="4">
    <source>
        <dbReference type="ARBA" id="ARBA00023136"/>
    </source>
</evidence>
<dbReference type="PANTHER" id="PTHR23294:SF19">
    <property type="entry name" value="DUF895 DOMAIN MEMBRANE PROTEIN-RELATED"/>
    <property type="match status" value="1"/>
</dbReference>